<organism evidence="2 3">
    <name type="scientific">Phytophthora cactorum</name>
    <dbReference type="NCBI Taxonomy" id="29920"/>
    <lineage>
        <taxon>Eukaryota</taxon>
        <taxon>Sar</taxon>
        <taxon>Stramenopiles</taxon>
        <taxon>Oomycota</taxon>
        <taxon>Peronosporomycetes</taxon>
        <taxon>Peronosporales</taxon>
        <taxon>Peronosporaceae</taxon>
        <taxon>Phytophthora</taxon>
    </lineage>
</organism>
<reference evidence="2" key="1">
    <citation type="submission" date="2021-01" db="EMBL/GenBank/DDBJ databases">
        <title>Phytophthora aleatoria, a newly-described species from Pinus radiata is distinct from Phytophthora cactorum isolates based on comparative genomics.</title>
        <authorList>
            <person name="Mcdougal R."/>
            <person name="Panda P."/>
            <person name="Williams N."/>
            <person name="Studholme D.J."/>
        </authorList>
    </citation>
    <scope>NUCLEOTIDE SEQUENCE</scope>
    <source>
        <strain evidence="2">NZFS 3830</strain>
    </source>
</reference>
<proteinExistence type="predicted"/>
<gene>
    <name evidence="2" type="ORF">JG687_00015811</name>
</gene>
<sequence>MIKLREGNYNDPMPDSAEIPQVHPQRKAMPSAVSLPLGLEIPSKTIDLRAEQEDIQQEARKAWYKWKNLVVK</sequence>
<comment type="caution">
    <text evidence="2">The sequence shown here is derived from an EMBL/GenBank/DDBJ whole genome shotgun (WGS) entry which is preliminary data.</text>
</comment>
<evidence type="ECO:0000313" key="2">
    <source>
        <dbReference type="EMBL" id="KAG6947885.1"/>
    </source>
</evidence>
<accession>A0A8T1TWW2</accession>
<dbReference type="AlphaFoldDB" id="A0A8T1TWW2"/>
<protein>
    <submittedName>
        <fullName evidence="2">Uncharacterized protein</fullName>
    </submittedName>
</protein>
<evidence type="ECO:0000313" key="3">
    <source>
        <dbReference type="Proteomes" id="UP000688947"/>
    </source>
</evidence>
<name>A0A8T1TWW2_9STRA</name>
<dbReference type="Proteomes" id="UP000688947">
    <property type="component" value="Unassembled WGS sequence"/>
</dbReference>
<evidence type="ECO:0000256" key="1">
    <source>
        <dbReference type="SAM" id="MobiDB-lite"/>
    </source>
</evidence>
<feature type="region of interest" description="Disordered" evidence="1">
    <location>
        <begin position="1"/>
        <end position="25"/>
    </location>
</feature>
<dbReference type="EMBL" id="JAENGZ010001467">
    <property type="protein sequence ID" value="KAG6947885.1"/>
    <property type="molecule type" value="Genomic_DNA"/>
</dbReference>